<dbReference type="GO" id="GO:0005829">
    <property type="term" value="C:cytosol"/>
    <property type="evidence" value="ECO:0007669"/>
    <property type="project" value="TreeGrafter"/>
</dbReference>
<reference evidence="6" key="1">
    <citation type="submission" date="2023-03" db="EMBL/GenBank/DDBJ databases">
        <authorList>
            <person name="Shen W."/>
            <person name="Cai J."/>
        </authorList>
    </citation>
    <scope>NUCLEOTIDE SEQUENCE</scope>
    <source>
        <strain evidence="6">B245-2</strain>
    </source>
</reference>
<accession>A0AAW8TUQ7</accession>
<dbReference type="GO" id="GO:0016787">
    <property type="term" value="F:hydrolase activity"/>
    <property type="evidence" value="ECO:0007669"/>
    <property type="project" value="UniProtKB-KW"/>
</dbReference>
<dbReference type="Pfam" id="PF01844">
    <property type="entry name" value="HNH"/>
    <property type="match status" value="1"/>
</dbReference>
<evidence type="ECO:0000313" key="6">
    <source>
        <dbReference type="EMBL" id="MDT2797409.1"/>
    </source>
</evidence>
<dbReference type="RefSeq" id="WP_311898161.1">
    <property type="nucleotide sequence ID" value="NZ_JARQBI010000024.1"/>
</dbReference>
<sequence>MSNPYRDKRWTRKRDAILRRDSYECRNCRRYGKHTLASTVHHVYFLKDYPKMWLVNDNLISLCNDCHNKMHNRTNDEATELAIYWQLKQAPHLKKYF</sequence>
<dbReference type="InterPro" id="IPR002711">
    <property type="entry name" value="HNH"/>
</dbReference>
<proteinExistence type="inferred from homology"/>
<keyword evidence="6" id="KW-0255">Endonuclease</keyword>
<dbReference type="GO" id="GO:0004519">
    <property type="term" value="F:endonuclease activity"/>
    <property type="evidence" value="ECO:0007669"/>
    <property type="project" value="UniProtKB-KW"/>
</dbReference>
<keyword evidence="2" id="KW-0378">Hydrolase</keyword>
<dbReference type="PANTHER" id="PTHR41286:SF1">
    <property type="entry name" value="HNH NUCLEASE YAJD-RELATED"/>
    <property type="match status" value="1"/>
</dbReference>
<protein>
    <recommendedName>
        <fullName evidence="4">Putative HNH nuclease YajD</fullName>
    </recommendedName>
</protein>
<evidence type="ECO:0000256" key="1">
    <source>
        <dbReference type="ARBA" id="ARBA00022722"/>
    </source>
</evidence>
<dbReference type="Proteomes" id="UP001255696">
    <property type="component" value="Unassembled WGS sequence"/>
</dbReference>
<organism evidence="6 7">
    <name type="scientific">Enterococcus cecorum</name>
    <dbReference type="NCBI Taxonomy" id="44008"/>
    <lineage>
        <taxon>Bacteria</taxon>
        <taxon>Bacillati</taxon>
        <taxon>Bacillota</taxon>
        <taxon>Bacilli</taxon>
        <taxon>Lactobacillales</taxon>
        <taxon>Enterococcaceae</taxon>
        <taxon>Enterococcus</taxon>
    </lineage>
</organism>
<dbReference type="EMBL" id="JARQBI010000024">
    <property type="protein sequence ID" value="MDT2797409.1"/>
    <property type="molecule type" value="Genomic_DNA"/>
</dbReference>
<evidence type="ECO:0000259" key="5">
    <source>
        <dbReference type="Pfam" id="PF01844"/>
    </source>
</evidence>
<evidence type="ECO:0000256" key="2">
    <source>
        <dbReference type="ARBA" id="ARBA00022801"/>
    </source>
</evidence>
<gene>
    <name evidence="6" type="ORF">P7H47_09190</name>
</gene>
<comment type="similarity">
    <text evidence="3">Belongs to the HNH nuclease family.</text>
</comment>
<dbReference type="AlphaFoldDB" id="A0AAW8TUQ7"/>
<dbReference type="GO" id="GO:0003676">
    <property type="term" value="F:nucleic acid binding"/>
    <property type="evidence" value="ECO:0007669"/>
    <property type="project" value="InterPro"/>
</dbReference>
<dbReference type="PANTHER" id="PTHR41286">
    <property type="entry name" value="HNH NUCLEASE YAJD-RELATED"/>
    <property type="match status" value="1"/>
</dbReference>
<dbReference type="GO" id="GO:0008270">
    <property type="term" value="F:zinc ion binding"/>
    <property type="evidence" value="ECO:0007669"/>
    <property type="project" value="InterPro"/>
</dbReference>
<keyword evidence="1" id="KW-0540">Nuclease</keyword>
<dbReference type="Gene3D" id="1.10.30.50">
    <property type="match status" value="1"/>
</dbReference>
<evidence type="ECO:0000256" key="3">
    <source>
        <dbReference type="ARBA" id="ARBA00038412"/>
    </source>
</evidence>
<name>A0AAW8TUQ7_9ENTE</name>
<evidence type="ECO:0000313" key="7">
    <source>
        <dbReference type="Proteomes" id="UP001255696"/>
    </source>
</evidence>
<feature type="domain" description="HNH" evidence="5">
    <location>
        <begin position="25"/>
        <end position="73"/>
    </location>
</feature>
<comment type="caution">
    <text evidence="6">The sequence shown here is derived from an EMBL/GenBank/DDBJ whole genome shotgun (WGS) entry which is preliminary data.</text>
</comment>
<evidence type="ECO:0000256" key="4">
    <source>
        <dbReference type="ARBA" id="ARBA00040194"/>
    </source>
</evidence>